<dbReference type="InterPro" id="IPR036388">
    <property type="entry name" value="WH-like_DNA-bd_sf"/>
</dbReference>
<dbReference type="EMBL" id="BONC01000028">
    <property type="protein sequence ID" value="GIF58027.1"/>
    <property type="molecule type" value="Genomic_DNA"/>
</dbReference>
<sequence>MRFRVLGPPLATSATGAVVGRLSAPKPQKVLALLLIHANRIVSVDTLIAELWAHEPPATALATLQTYITHIRRMLTTVLDPSAAGRARDVLFADGGGYRLCVAAGQVDLHEYEHLVAEGRLALDDADDVQGAETLGKALALWRGGALVDVPAGRSYKGRFGGSRRPGCGCGGTRSRPTFASVGHRTRWASWVGLLPGTRWTKISKGSTCAPFIGPGVALTRLRCSIAYAACSTTTLVLNPRRRSNVSSTPS</sequence>
<dbReference type="SMART" id="SM00862">
    <property type="entry name" value="Trans_reg_C"/>
    <property type="match status" value="1"/>
</dbReference>
<dbReference type="PANTHER" id="PTHR35807">
    <property type="entry name" value="TRANSCRIPTIONAL REGULATOR REDD-RELATED"/>
    <property type="match status" value="1"/>
</dbReference>
<dbReference type="Gene3D" id="1.10.10.10">
    <property type="entry name" value="Winged helix-like DNA-binding domain superfamily/Winged helix DNA-binding domain"/>
    <property type="match status" value="1"/>
</dbReference>
<evidence type="ECO:0000313" key="8">
    <source>
        <dbReference type="Proteomes" id="UP000624325"/>
    </source>
</evidence>
<evidence type="ECO:0000256" key="4">
    <source>
        <dbReference type="ARBA" id="ARBA00023163"/>
    </source>
</evidence>
<evidence type="ECO:0000256" key="3">
    <source>
        <dbReference type="ARBA" id="ARBA00023125"/>
    </source>
</evidence>
<evidence type="ECO:0000256" key="2">
    <source>
        <dbReference type="ARBA" id="ARBA00023015"/>
    </source>
</evidence>
<dbReference type="PANTHER" id="PTHR35807:SF1">
    <property type="entry name" value="TRANSCRIPTIONAL REGULATOR REDD"/>
    <property type="match status" value="1"/>
</dbReference>
<organism evidence="7 8">
    <name type="scientific">Asanoa iriomotensis</name>
    <dbReference type="NCBI Taxonomy" id="234613"/>
    <lineage>
        <taxon>Bacteria</taxon>
        <taxon>Bacillati</taxon>
        <taxon>Actinomycetota</taxon>
        <taxon>Actinomycetes</taxon>
        <taxon>Micromonosporales</taxon>
        <taxon>Micromonosporaceae</taxon>
        <taxon>Asanoa</taxon>
    </lineage>
</organism>
<dbReference type="Pfam" id="PF00486">
    <property type="entry name" value="Trans_reg_C"/>
    <property type="match status" value="1"/>
</dbReference>
<dbReference type="Pfam" id="PF03704">
    <property type="entry name" value="BTAD"/>
    <property type="match status" value="1"/>
</dbReference>
<dbReference type="InterPro" id="IPR016032">
    <property type="entry name" value="Sig_transdc_resp-reg_C-effctor"/>
</dbReference>
<keyword evidence="3 5" id="KW-0238">DNA-binding</keyword>
<dbReference type="InterPro" id="IPR011990">
    <property type="entry name" value="TPR-like_helical_dom_sf"/>
</dbReference>
<name>A0ABQ4C5G6_9ACTN</name>
<gene>
    <name evidence="7" type="ORF">Air01nite_41220</name>
</gene>
<dbReference type="SUPFAM" id="SSF46894">
    <property type="entry name" value="C-terminal effector domain of the bipartite response regulators"/>
    <property type="match status" value="1"/>
</dbReference>
<feature type="DNA-binding region" description="OmpR/PhoB-type" evidence="5">
    <location>
        <begin position="1"/>
        <end position="102"/>
    </location>
</feature>
<dbReference type="InterPro" id="IPR005158">
    <property type="entry name" value="BTAD"/>
</dbReference>
<proteinExistence type="inferred from homology"/>
<comment type="similarity">
    <text evidence="1">Belongs to the AfsR/DnrI/RedD regulatory family.</text>
</comment>
<reference evidence="7 8" key="1">
    <citation type="submission" date="2021-01" db="EMBL/GenBank/DDBJ databases">
        <title>Whole genome shotgun sequence of Asanoa iriomotensis NBRC 100142.</title>
        <authorList>
            <person name="Komaki H."/>
            <person name="Tamura T."/>
        </authorList>
    </citation>
    <scope>NUCLEOTIDE SEQUENCE [LARGE SCALE GENOMIC DNA]</scope>
    <source>
        <strain evidence="7 8">NBRC 100142</strain>
    </source>
</reference>
<dbReference type="Proteomes" id="UP000624325">
    <property type="component" value="Unassembled WGS sequence"/>
</dbReference>
<dbReference type="PROSITE" id="PS51755">
    <property type="entry name" value="OMPR_PHOB"/>
    <property type="match status" value="1"/>
</dbReference>
<dbReference type="InterPro" id="IPR001867">
    <property type="entry name" value="OmpR/PhoB-type_DNA-bd"/>
</dbReference>
<evidence type="ECO:0000259" key="6">
    <source>
        <dbReference type="PROSITE" id="PS51755"/>
    </source>
</evidence>
<evidence type="ECO:0000256" key="1">
    <source>
        <dbReference type="ARBA" id="ARBA00005820"/>
    </source>
</evidence>
<dbReference type="Gene3D" id="1.25.40.10">
    <property type="entry name" value="Tetratricopeptide repeat domain"/>
    <property type="match status" value="1"/>
</dbReference>
<comment type="caution">
    <text evidence="7">The sequence shown here is derived from an EMBL/GenBank/DDBJ whole genome shotgun (WGS) entry which is preliminary data.</text>
</comment>
<dbReference type="InterPro" id="IPR051677">
    <property type="entry name" value="AfsR-DnrI-RedD_regulator"/>
</dbReference>
<evidence type="ECO:0000256" key="5">
    <source>
        <dbReference type="PROSITE-ProRule" id="PRU01091"/>
    </source>
</evidence>
<protein>
    <recommendedName>
        <fullName evidence="6">OmpR/PhoB-type domain-containing protein</fullName>
    </recommendedName>
</protein>
<feature type="domain" description="OmpR/PhoB-type" evidence="6">
    <location>
        <begin position="1"/>
        <end position="102"/>
    </location>
</feature>
<accession>A0ABQ4C5G6</accession>
<keyword evidence="8" id="KW-1185">Reference proteome</keyword>
<keyword evidence="2" id="KW-0805">Transcription regulation</keyword>
<keyword evidence="4" id="KW-0804">Transcription</keyword>
<evidence type="ECO:0000313" key="7">
    <source>
        <dbReference type="EMBL" id="GIF58027.1"/>
    </source>
</evidence>